<comment type="caution">
    <text evidence="1">The sequence shown here is derived from an EMBL/GenBank/DDBJ whole genome shotgun (WGS) entry which is preliminary data.</text>
</comment>
<name>A0ABQ8BUA4_BRANA</name>
<keyword evidence="2" id="KW-1185">Reference proteome</keyword>
<sequence length="113" mass="12968">MLSRWERDRLVRLSLSSLSALPENFSASSDLAGKLVSVDRSHRKLISIRREIVSFVFRQRTHQHRQISQENSSSLSKLAGKLVRITGSRRIDYRIVEKKIIVVIGLDSALFFC</sequence>
<evidence type="ECO:0000313" key="1">
    <source>
        <dbReference type="EMBL" id="KAH0908343.1"/>
    </source>
</evidence>
<gene>
    <name evidence="1" type="ORF">HID58_031664</name>
</gene>
<dbReference type="EMBL" id="JAGKQM010000009">
    <property type="protein sequence ID" value="KAH0908343.1"/>
    <property type="molecule type" value="Genomic_DNA"/>
</dbReference>
<dbReference type="Proteomes" id="UP000824890">
    <property type="component" value="Unassembled WGS sequence"/>
</dbReference>
<organism evidence="1 2">
    <name type="scientific">Brassica napus</name>
    <name type="common">Rape</name>
    <dbReference type="NCBI Taxonomy" id="3708"/>
    <lineage>
        <taxon>Eukaryota</taxon>
        <taxon>Viridiplantae</taxon>
        <taxon>Streptophyta</taxon>
        <taxon>Embryophyta</taxon>
        <taxon>Tracheophyta</taxon>
        <taxon>Spermatophyta</taxon>
        <taxon>Magnoliopsida</taxon>
        <taxon>eudicotyledons</taxon>
        <taxon>Gunneridae</taxon>
        <taxon>Pentapetalae</taxon>
        <taxon>rosids</taxon>
        <taxon>malvids</taxon>
        <taxon>Brassicales</taxon>
        <taxon>Brassicaceae</taxon>
        <taxon>Brassiceae</taxon>
        <taxon>Brassica</taxon>
    </lineage>
</organism>
<proteinExistence type="predicted"/>
<accession>A0ABQ8BUA4</accession>
<evidence type="ECO:0000313" key="2">
    <source>
        <dbReference type="Proteomes" id="UP000824890"/>
    </source>
</evidence>
<reference evidence="1 2" key="1">
    <citation type="submission" date="2021-05" db="EMBL/GenBank/DDBJ databases">
        <title>Genome Assembly of Synthetic Allotetraploid Brassica napus Reveals Homoeologous Exchanges between Subgenomes.</title>
        <authorList>
            <person name="Davis J.T."/>
        </authorList>
    </citation>
    <scope>NUCLEOTIDE SEQUENCE [LARGE SCALE GENOMIC DNA]</scope>
    <source>
        <strain evidence="2">cv. Da-Ae</strain>
        <tissue evidence="1">Seedling</tissue>
    </source>
</reference>
<protein>
    <submittedName>
        <fullName evidence="1">Uncharacterized protein</fullName>
    </submittedName>
</protein>